<evidence type="ECO:0000313" key="1">
    <source>
        <dbReference type="EMBL" id="ALF60810.1"/>
    </source>
</evidence>
<name>A0A0M4SZX4_9GAMM</name>
<reference evidence="1 2" key="1">
    <citation type="submission" date="2015-09" db="EMBL/GenBank/DDBJ databases">
        <title>Complete genome of Psychrobacter urativorans R10.10B.</title>
        <authorList>
            <person name="See-Too W.S."/>
            <person name="Chan K.G."/>
        </authorList>
    </citation>
    <scope>NUCLEOTIDE SEQUENCE [LARGE SCALE GENOMIC DNA]</scope>
    <source>
        <strain evidence="1 2">R10.10B</strain>
    </source>
</reference>
<protein>
    <submittedName>
        <fullName evidence="1">Pilus assembly protein PilE</fullName>
    </submittedName>
</protein>
<organism evidence="1 2">
    <name type="scientific">Psychrobacter urativorans</name>
    <dbReference type="NCBI Taxonomy" id="45610"/>
    <lineage>
        <taxon>Bacteria</taxon>
        <taxon>Pseudomonadati</taxon>
        <taxon>Pseudomonadota</taxon>
        <taxon>Gammaproteobacteria</taxon>
        <taxon>Moraxellales</taxon>
        <taxon>Moraxellaceae</taxon>
        <taxon>Psychrobacter</taxon>
    </lineage>
</organism>
<accession>A0A0M4SZX4</accession>
<evidence type="ECO:0000313" key="2">
    <source>
        <dbReference type="Proteomes" id="UP000059847"/>
    </source>
</evidence>
<dbReference type="EMBL" id="CP012678">
    <property type="protein sequence ID" value="ALF60810.1"/>
    <property type="molecule type" value="Genomic_DNA"/>
</dbReference>
<dbReference type="SUPFAM" id="SSF54523">
    <property type="entry name" value="Pili subunits"/>
    <property type="match status" value="1"/>
</dbReference>
<dbReference type="Gene3D" id="3.30.700.10">
    <property type="entry name" value="Glycoprotein, Type 4 Pilin"/>
    <property type="match status" value="1"/>
</dbReference>
<dbReference type="STRING" id="45610.AOC03_07800"/>
<dbReference type="KEGG" id="pur:AOC03_07800"/>
<dbReference type="InterPro" id="IPR045584">
    <property type="entry name" value="Pilin-like"/>
</dbReference>
<sequence length="168" mass="18405">MEMMVVVSIIGILAAIAIPSYRRYAIVNAERETQAKMLQLQIQLDRWRSSALTYQGFVPQKLVTVNKITTTSYEYDASNNTIYVPTGSTATNYRYKITLVDGEDTTKTLITSGLDSAIGRTWKMLAEPSTTGIAKGGDVIMLTSTGMRCKNTSVALTASNCGTGQQEW</sequence>
<dbReference type="AlphaFoldDB" id="A0A0M4SZX4"/>
<dbReference type="Proteomes" id="UP000059847">
    <property type="component" value="Chromosome"/>
</dbReference>
<keyword evidence="2" id="KW-1185">Reference proteome</keyword>
<gene>
    <name evidence="1" type="ORF">AOC03_07800</name>
</gene>
<proteinExistence type="predicted"/>